<feature type="domain" description="General stress protein 17M-like" evidence="3">
    <location>
        <begin position="6"/>
        <end position="99"/>
    </location>
</feature>
<evidence type="ECO:0000259" key="3">
    <source>
        <dbReference type="Pfam" id="PF11181"/>
    </source>
</evidence>
<dbReference type="EMBL" id="JBHSNP010000027">
    <property type="protein sequence ID" value="MFC5604206.1"/>
    <property type="molecule type" value="Genomic_DNA"/>
</dbReference>
<dbReference type="RefSeq" id="WP_381445722.1">
    <property type="nucleotide sequence ID" value="NZ_JBHSNP010000027.1"/>
</dbReference>
<evidence type="ECO:0000313" key="4">
    <source>
        <dbReference type="EMBL" id="MFC5604206.1"/>
    </source>
</evidence>
<dbReference type="Pfam" id="PF09557">
    <property type="entry name" value="DUF2382"/>
    <property type="match status" value="1"/>
</dbReference>
<dbReference type="InterPro" id="IPR019060">
    <property type="entry name" value="DUF2382"/>
</dbReference>
<dbReference type="Pfam" id="PF11181">
    <property type="entry name" value="YflT"/>
    <property type="match status" value="1"/>
</dbReference>
<feature type="domain" description="DUF2382" evidence="2">
    <location>
        <begin position="211"/>
        <end position="321"/>
    </location>
</feature>
<feature type="region of interest" description="Disordered" evidence="1">
    <location>
        <begin position="320"/>
        <end position="351"/>
    </location>
</feature>
<evidence type="ECO:0000259" key="2">
    <source>
        <dbReference type="Pfam" id="PF09557"/>
    </source>
</evidence>
<reference evidence="5" key="1">
    <citation type="journal article" date="2019" name="Int. J. Syst. Evol. Microbiol.">
        <title>The Global Catalogue of Microorganisms (GCM) 10K type strain sequencing project: providing services to taxonomists for standard genome sequencing and annotation.</title>
        <authorList>
            <consortium name="The Broad Institute Genomics Platform"/>
            <consortium name="The Broad Institute Genome Sequencing Center for Infectious Disease"/>
            <person name="Wu L."/>
            <person name="Ma J."/>
        </authorList>
    </citation>
    <scope>NUCLEOTIDE SEQUENCE [LARGE SCALE GENOMIC DNA]</scope>
    <source>
        <strain evidence="5">KACC 11299</strain>
    </source>
</reference>
<feature type="compositionally biased region" description="Basic and acidic residues" evidence="1">
    <location>
        <begin position="339"/>
        <end position="351"/>
    </location>
</feature>
<accession>A0ABW0TYT5</accession>
<dbReference type="PANTHER" id="PTHR38463">
    <property type="entry name" value="STRESS RESPONSE PROTEIN YSNF"/>
    <property type="match status" value="1"/>
</dbReference>
<keyword evidence="5" id="KW-1185">Reference proteome</keyword>
<evidence type="ECO:0000313" key="5">
    <source>
        <dbReference type="Proteomes" id="UP001596071"/>
    </source>
</evidence>
<organism evidence="4 5">
    <name type="scientific">Sporosarcina koreensis</name>
    <dbReference type="NCBI Taxonomy" id="334735"/>
    <lineage>
        <taxon>Bacteria</taxon>
        <taxon>Bacillati</taxon>
        <taxon>Bacillota</taxon>
        <taxon>Bacilli</taxon>
        <taxon>Bacillales</taxon>
        <taxon>Caryophanaceae</taxon>
        <taxon>Sporosarcina</taxon>
    </lineage>
</organism>
<dbReference type="NCBIfam" id="TIGR02271">
    <property type="entry name" value="YsnF/AvaK domain"/>
    <property type="match status" value="1"/>
</dbReference>
<sequence length="351" mass="41051">MNDKKFIGMYHNDSELMTKIDDLKAQGIDGENIYVIAQDDSDVTMFQGMKYGDVQTTPESWFDRFMNFLTGENHVRTMLHEAGVPDGDMDNYYNEIQNGGKLLYVDEGELNRLHTRSDGSFGVTDDGVDPNLGANRVSDFEENELYRSNYSTGAYQDSNLYEGADESFGRVGGEAVRNEYDYETPPSNYYGVQNRYNQSDQFDRNTEEEKMRLHEERLNVDKEEVERGEVTLHKDVVEEEQSFDVPVMREEVYVERRPVNEYESDLDEFKMMQDDQTIRVPITEERLEVTKQPYVSEEIVVGKRQVEDTETVNETVRREEAHFDQSGEVDVQDEFIDEPSMRRNKWEDERF</sequence>
<comment type="caution">
    <text evidence="4">The sequence shown here is derived from an EMBL/GenBank/DDBJ whole genome shotgun (WGS) entry which is preliminary data.</text>
</comment>
<dbReference type="PANTHER" id="PTHR38463:SF1">
    <property type="entry name" value="STRESS RESPONSE PROTEIN YSNF"/>
    <property type="match status" value="1"/>
</dbReference>
<dbReference type="InterPro" id="IPR025889">
    <property type="entry name" value="GSP17M-like_dom"/>
</dbReference>
<dbReference type="InterPro" id="IPR052967">
    <property type="entry name" value="Stress_Response_Assoc"/>
</dbReference>
<dbReference type="Proteomes" id="UP001596071">
    <property type="component" value="Unassembled WGS sequence"/>
</dbReference>
<proteinExistence type="predicted"/>
<protein>
    <submittedName>
        <fullName evidence="4">YsnF/AvaK domain-containing protein</fullName>
    </submittedName>
</protein>
<name>A0ABW0TYT5_9BACL</name>
<gene>
    <name evidence="4" type="ORF">ACFPTP_13335</name>
</gene>
<evidence type="ECO:0000256" key="1">
    <source>
        <dbReference type="SAM" id="MobiDB-lite"/>
    </source>
</evidence>